<dbReference type="Gene3D" id="3.30.310.80">
    <property type="entry name" value="Kinase associated domain 1, KA1"/>
    <property type="match status" value="1"/>
</dbReference>
<dbReference type="GO" id="GO:0007165">
    <property type="term" value="P:signal transduction"/>
    <property type="evidence" value="ECO:0007669"/>
    <property type="project" value="InterPro"/>
</dbReference>
<organism evidence="2 3">
    <name type="scientific">Rubroshorea leprosula</name>
    <dbReference type="NCBI Taxonomy" id="152421"/>
    <lineage>
        <taxon>Eukaryota</taxon>
        <taxon>Viridiplantae</taxon>
        <taxon>Streptophyta</taxon>
        <taxon>Embryophyta</taxon>
        <taxon>Tracheophyta</taxon>
        <taxon>Spermatophyta</taxon>
        <taxon>Magnoliopsida</taxon>
        <taxon>eudicotyledons</taxon>
        <taxon>Gunneridae</taxon>
        <taxon>Pentapetalae</taxon>
        <taxon>rosids</taxon>
        <taxon>malvids</taxon>
        <taxon>Malvales</taxon>
        <taxon>Dipterocarpaceae</taxon>
        <taxon>Rubroshorea</taxon>
    </lineage>
</organism>
<accession>A0AAV5HAI2</accession>
<gene>
    <name evidence="2" type="ORF">SLEP1_g463</name>
</gene>
<comment type="caution">
    <text evidence="2">The sequence shown here is derived from an EMBL/GenBank/DDBJ whole genome shotgun (WGS) entry which is preliminary data.</text>
</comment>
<evidence type="ECO:0000259" key="1">
    <source>
        <dbReference type="PROSITE" id="PS50816"/>
    </source>
</evidence>
<dbReference type="InterPro" id="IPR018451">
    <property type="entry name" value="NAF/FISL_domain"/>
</dbReference>
<dbReference type="AlphaFoldDB" id="A0AAV5HAI2"/>
<sequence length="144" mass="15669">MTIPNDRGNIINTASIASTFGGAASYAYTSSKHGMLGLQDRKLKHEMVWSGVNASGIISLSSGLDLSGLFTGEKRKEKRYGSTASVERVVERVMRGVAEIVKLFSLVEVGLAKGKAEFEDGQWRDLEAELGDFIVSWHTDSVEN</sequence>
<dbReference type="SUPFAM" id="SSF51735">
    <property type="entry name" value="NAD(P)-binding Rossmann-fold domains"/>
    <property type="match status" value="1"/>
</dbReference>
<feature type="domain" description="NAF" evidence="1">
    <location>
        <begin position="47"/>
        <end position="71"/>
    </location>
</feature>
<dbReference type="Pfam" id="PF03822">
    <property type="entry name" value="NAF"/>
    <property type="match status" value="1"/>
</dbReference>
<dbReference type="EMBL" id="BPVZ01000001">
    <property type="protein sequence ID" value="GKU85848.1"/>
    <property type="molecule type" value="Genomic_DNA"/>
</dbReference>
<proteinExistence type="predicted"/>
<protein>
    <recommendedName>
        <fullName evidence="1">NAF domain-containing protein</fullName>
    </recommendedName>
</protein>
<evidence type="ECO:0000313" key="2">
    <source>
        <dbReference type="EMBL" id="GKU85848.1"/>
    </source>
</evidence>
<dbReference type="Proteomes" id="UP001054252">
    <property type="component" value="Unassembled WGS sequence"/>
</dbReference>
<keyword evidence="3" id="KW-1185">Reference proteome</keyword>
<dbReference type="PROSITE" id="PS50816">
    <property type="entry name" value="NAF"/>
    <property type="match status" value="1"/>
</dbReference>
<evidence type="ECO:0000313" key="3">
    <source>
        <dbReference type="Proteomes" id="UP001054252"/>
    </source>
</evidence>
<name>A0AAV5HAI2_9ROSI</name>
<dbReference type="InterPro" id="IPR004041">
    <property type="entry name" value="NAF_dom"/>
</dbReference>
<dbReference type="InterPro" id="IPR036291">
    <property type="entry name" value="NAD(P)-bd_dom_sf"/>
</dbReference>
<reference evidence="2 3" key="1">
    <citation type="journal article" date="2021" name="Commun. Biol.">
        <title>The genome of Shorea leprosula (Dipterocarpaceae) highlights the ecological relevance of drought in aseasonal tropical rainforests.</title>
        <authorList>
            <person name="Ng K.K.S."/>
            <person name="Kobayashi M.J."/>
            <person name="Fawcett J.A."/>
            <person name="Hatakeyama M."/>
            <person name="Paape T."/>
            <person name="Ng C.H."/>
            <person name="Ang C.C."/>
            <person name="Tnah L.H."/>
            <person name="Lee C.T."/>
            <person name="Nishiyama T."/>
            <person name="Sese J."/>
            <person name="O'Brien M.J."/>
            <person name="Copetti D."/>
            <person name="Mohd Noor M.I."/>
            <person name="Ong R.C."/>
            <person name="Putra M."/>
            <person name="Sireger I.Z."/>
            <person name="Indrioko S."/>
            <person name="Kosugi Y."/>
            <person name="Izuno A."/>
            <person name="Isagi Y."/>
            <person name="Lee S.L."/>
            <person name="Shimizu K.K."/>
        </authorList>
    </citation>
    <scope>NUCLEOTIDE SEQUENCE [LARGE SCALE GENOMIC DNA]</scope>
    <source>
        <strain evidence="2">214</strain>
    </source>
</reference>